<name>A0ABX7UQB4_9GAMM</name>
<dbReference type="EMBL" id="CP050854">
    <property type="protein sequence ID" value="QTF06607.1"/>
    <property type="molecule type" value="Genomic_DNA"/>
</dbReference>
<dbReference type="RefSeq" id="WP_208229280.1">
    <property type="nucleotide sequence ID" value="NZ_CP050854.1"/>
</dbReference>
<keyword evidence="2" id="KW-1185">Reference proteome</keyword>
<dbReference type="Proteomes" id="UP000671960">
    <property type="component" value="Chromosome"/>
</dbReference>
<protein>
    <submittedName>
        <fullName evidence="1">Uncharacterized protein</fullName>
    </submittedName>
</protein>
<proteinExistence type="predicted"/>
<organism evidence="1 2">
    <name type="scientific">Brenneria izadpanahii</name>
    <dbReference type="NCBI Taxonomy" id="2722756"/>
    <lineage>
        <taxon>Bacteria</taxon>
        <taxon>Pseudomonadati</taxon>
        <taxon>Pseudomonadota</taxon>
        <taxon>Gammaproteobacteria</taxon>
        <taxon>Enterobacterales</taxon>
        <taxon>Pectobacteriaceae</taxon>
        <taxon>Brenneria</taxon>
    </lineage>
</organism>
<evidence type="ECO:0000313" key="2">
    <source>
        <dbReference type="Proteomes" id="UP000671960"/>
    </source>
</evidence>
<reference evidence="1 2" key="1">
    <citation type="submission" date="2020-03" db="EMBL/GenBank/DDBJ databases">
        <authorList>
            <person name="Bakhshi Ganjeh M."/>
        </authorList>
    </citation>
    <scope>NUCLEOTIDE SEQUENCE [LARGE SCALE GENOMIC DNA]</scope>
    <source>
        <strain evidence="2">Iran 50</strain>
    </source>
</reference>
<gene>
    <name evidence="1" type="ORF">HC231_00655</name>
</gene>
<evidence type="ECO:0000313" key="1">
    <source>
        <dbReference type="EMBL" id="QTF06607.1"/>
    </source>
</evidence>
<sequence>MMNKVEAIKMAFARLIGARLAGYATAEVLYDEWEPWNDLPIRLMFDNGGMVAVAWSEFDTLWLANDSSLPFDIYDSHIRWTENGLTELNPLLGGAMLSVSLGQSIFTMGDKDIPLDTRLLINTDRGVLDIFNALDENGYAFLPSLPEKTRLCMP</sequence>
<accession>A0ABX7UQB4</accession>